<feature type="chain" id="PRO_5042214841" description="Elongation factor P C-terminal domain-containing protein" evidence="1">
    <location>
        <begin position="27"/>
        <end position="352"/>
    </location>
</feature>
<dbReference type="InterPro" id="IPR015365">
    <property type="entry name" value="Elong-fact-P_C"/>
</dbReference>
<dbReference type="InterPro" id="IPR008991">
    <property type="entry name" value="Translation_prot_SH3-like_sf"/>
</dbReference>
<dbReference type="Pfam" id="PF08207">
    <property type="entry name" value="EFP_N"/>
    <property type="match status" value="1"/>
</dbReference>
<keyword evidence="4" id="KW-1185">Reference proteome</keyword>
<dbReference type="Gene3D" id="2.30.30.30">
    <property type="match status" value="1"/>
</dbReference>
<sequence length="352" mass="39421">MPLPLPLRYLLHGILVLSADVFNASAFITHGFRTNHCTSTTSCLCQEAYGFRSAPLSRLTGNTDALINGDVQSYPYRSNYFLNASKYAEDIDVSKLTAREKKKIAQLIMEKEHVKLIEQVLRKVPPDTVFKPRERIASVPSRDLPKIREVKTSEKPEALELFSNEQAEMDVAEPMHINKVRASMFVIHKGDVHLILSSQHVAQARSRGHYKVKMRNLANNKEILNSFPDGSKLSVVVPNKVHCVYKGIDARSGQHLFTNGKGDYFIPKTSQIQTLKYLKPELNVTLSCWNGETIGLFVPYQVQYEVVHINPGNCAATLDNGLVVIVPSYVKQGDSIDINTAKGEFLRRSVIG</sequence>
<dbReference type="InterPro" id="IPR013185">
    <property type="entry name" value="Transl_elong_KOW-like"/>
</dbReference>
<keyword evidence="1" id="KW-0732">Signal</keyword>
<dbReference type="AlphaFoldDB" id="A0AAD9GCJ8"/>
<accession>A0AAD9GCJ8</accession>
<dbReference type="GO" id="GO:0003746">
    <property type="term" value="F:translation elongation factor activity"/>
    <property type="evidence" value="ECO:0007669"/>
    <property type="project" value="TreeGrafter"/>
</dbReference>
<dbReference type="InterPro" id="IPR014722">
    <property type="entry name" value="Rib_uL2_dom2"/>
</dbReference>
<dbReference type="PANTHER" id="PTHR30053:SF14">
    <property type="entry name" value="TRANSLATION ELONGATION FACTOR KOW-LIKE DOMAIN-CONTAINING PROTEIN"/>
    <property type="match status" value="1"/>
</dbReference>
<dbReference type="Gene3D" id="2.40.50.140">
    <property type="entry name" value="Nucleic acid-binding proteins"/>
    <property type="match status" value="1"/>
</dbReference>
<protein>
    <recommendedName>
        <fullName evidence="2">Elongation factor P C-terminal domain-containing protein</fullName>
    </recommendedName>
</protein>
<evidence type="ECO:0000256" key="1">
    <source>
        <dbReference type="SAM" id="SignalP"/>
    </source>
</evidence>
<organism evidence="3 4">
    <name type="scientific">Babesia divergens</name>
    <dbReference type="NCBI Taxonomy" id="32595"/>
    <lineage>
        <taxon>Eukaryota</taxon>
        <taxon>Sar</taxon>
        <taxon>Alveolata</taxon>
        <taxon>Apicomplexa</taxon>
        <taxon>Aconoidasida</taxon>
        <taxon>Piroplasmida</taxon>
        <taxon>Babesiidae</taxon>
        <taxon>Babesia</taxon>
    </lineage>
</organism>
<dbReference type="InterPro" id="IPR020599">
    <property type="entry name" value="Transl_elong_fac_P/YeiP"/>
</dbReference>
<proteinExistence type="predicted"/>
<dbReference type="SUPFAM" id="SSF50249">
    <property type="entry name" value="Nucleic acid-binding proteins"/>
    <property type="match status" value="1"/>
</dbReference>
<evidence type="ECO:0000313" key="3">
    <source>
        <dbReference type="EMBL" id="KAK1935905.1"/>
    </source>
</evidence>
<evidence type="ECO:0000313" key="4">
    <source>
        <dbReference type="Proteomes" id="UP001195914"/>
    </source>
</evidence>
<dbReference type="Pfam" id="PF09285">
    <property type="entry name" value="Elong-fact-P_C"/>
    <property type="match status" value="1"/>
</dbReference>
<name>A0AAD9GCJ8_BABDI</name>
<feature type="domain" description="Elongation factor P C-terminal" evidence="2">
    <location>
        <begin position="302"/>
        <end position="348"/>
    </location>
</feature>
<feature type="signal peptide" evidence="1">
    <location>
        <begin position="1"/>
        <end position="26"/>
    </location>
</feature>
<gene>
    <name evidence="3" type="ORF">X943_000309</name>
</gene>
<comment type="caution">
    <text evidence="3">The sequence shown here is derived from an EMBL/GenBank/DDBJ whole genome shotgun (WGS) entry which is preliminary data.</text>
</comment>
<dbReference type="Proteomes" id="UP001195914">
    <property type="component" value="Unassembled WGS sequence"/>
</dbReference>
<dbReference type="SUPFAM" id="SSF50104">
    <property type="entry name" value="Translation proteins SH3-like domain"/>
    <property type="match status" value="1"/>
</dbReference>
<reference evidence="3" key="2">
    <citation type="submission" date="2021-05" db="EMBL/GenBank/DDBJ databases">
        <authorList>
            <person name="Pain A."/>
        </authorList>
    </citation>
    <scope>NUCLEOTIDE SEQUENCE</scope>
    <source>
        <strain evidence="3">1802A</strain>
    </source>
</reference>
<dbReference type="InterPro" id="IPR012340">
    <property type="entry name" value="NA-bd_OB-fold"/>
</dbReference>
<dbReference type="SMART" id="SM00841">
    <property type="entry name" value="Elong-fact-P_C"/>
    <property type="match status" value="1"/>
</dbReference>
<dbReference type="GO" id="GO:0043043">
    <property type="term" value="P:peptide biosynthetic process"/>
    <property type="evidence" value="ECO:0007669"/>
    <property type="project" value="InterPro"/>
</dbReference>
<evidence type="ECO:0000259" key="2">
    <source>
        <dbReference type="SMART" id="SM00841"/>
    </source>
</evidence>
<dbReference type="EMBL" id="JAHBMH010000044">
    <property type="protein sequence ID" value="KAK1935905.1"/>
    <property type="molecule type" value="Genomic_DNA"/>
</dbReference>
<reference evidence="3" key="1">
    <citation type="journal article" date="2014" name="Nucleic Acids Res.">
        <title>The evolutionary dynamics of variant antigen genes in Babesia reveal a history of genomic innovation underlying host-parasite interaction.</title>
        <authorList>
            <person name="Jackson A.P."/>
            <person name="Otto T.D."/>
            <person name="Darby A."/>
            <person name="Ramaprasad A."/>
            <person name="Xia D."/>
            <person name="Echaide I.E."/>
            <person name="Farber M."/>
            <person name="Gahlot S."/>
            <person name="Gamble J."/>
            <person name="Gupta D."/>
            <person name="Gupta Y."/>
            <person name="Jackson L."/>
            <person name="Malandrin L."/>
            <person name="Malas T.B."/>
            <person name="Moussa E."/>
            <person name="Nair M."/>
            <person name="Reid A.J."/>
            <person name="Sanders M."/>
            <person name="Sharma J."/>
            <person name="Tracey A."/>
            <person name="Quail M.A."/>
            <person name="Weir W."/>
            <person name="Wastling J.M."/>
            <person name="Hall N."/>
            <person name="Willadsen P."/>
            <person name="Lingelbach K."/>
            <person name="Shiels B."/>
            <person name="Tait A."/>
            <person name="Berriman M."/>
            <person name="Allred D.R."/>
            <person name="Pain A."/>
        </authorList>
    </citation>
    <scope>NUCLEOTIDE SEQUENCE</scope>
    <source>
        <strain evidence="3">1802A</strain>
    </source>
</reference>
<dbReference type="GO" id="GO:0005737">
    <property type="term" value="C:cytoplasm"/>
    <property type="evidence" value="ECO:0007669"/>
    <property type="project" value="InterPro"/>
</dbReference>
<dbReference type="PANTHER" id="PTHR30053">
    <property type="entry name" value="ELONGATION FACTOR P"/>
    <property type="match status" value="1"/>
</dbReference>